<evidence type="ECO:0000256" key="3">
    <source>
        <dbReference type="ARBA" id="ARBA00022777"/>
    </source>
</evidence>
<keyword evidence="4" id="KW-0902">Two-component regulatory system</keyword>
<evidence type="ECO:0000256" key="4">
    <source>
        <dbReference type="ARBA" id="ARBA00023012"/>
    </source>
</evidence>
<organism evidence="6 7">
    <name type="scientific">Candidatus Gallacutalibacter pullicola</name>
    <dbReference type="NCBI Taxonomy" id="2840830"/>
    <lineage>
        <taxon>Bacteria</taxon>
        <taxon>Bacillati</taxon>
        <taxon>Bacillota</taxon>
        <taxon>Clostridia</taxon>
        <taxon>Eubacteriales</taxon>
        <taxon>Candidatus Gallacutalibacter</taxon>
    </lineage>
</organism>
<evidence type="ECO:0000256" key="2">
    <source>
        <dbReference type="ARBA" id="ARBA00012438"/>
    </source>
</evidence>
<evidence type="ECO:0000313" key="7">
    <source>
        <dbReference type="Proteomes" id="UP000886785"/>
    </source>
</evidence>
<dbReference type="GO" id="GO:0004673">
    <property type="term" value="F:protein histidine kinase activity"/>
    <property type="evidence" value="ECO:0007669"/>
    <property type="project" value="UniProtKB-EC"/>
</dbReference>
<evidence type="ECO:0000259" key="5">
    <source>
        <dbReference type="PROSITE" id="PS50109"/>
    </source>
</evidence>
<dbReference type="Gene3D" id="3.30.565.10">
    <property type="entry name" value="Histidine kinase-like ATPase, C-terminal domain"/>
    <property type="match status" value="1"/>
</dbReference>
<protein>
    <recommendedName>
        <fullName evidence="2">histidine kinase</fullName>
        <ecNumber evidence="2">2.7.13.3</ecNumber>
    </recommendedName>
</protein>
<keyword evidence="6" id="KW-0547">Nucleotide-binding</keyword>
<feature type="domain" description="Histidine kinase" evidence="5">
    <location>
        <begin position="1"/>
        <end position="106"/>
    </location>
</feature>
<dbReference type="EC" id="2.7.13.3" evidence="2"/>
<comment type="catalytic activity">
    <reaction evidence="1">
        <text>ATP + protein L-histidine = ADP + protein N-phospho-L-histidine.</text>
        <dbReference type="EC" id="2.7.13.3"/>
    </reaction>
</comment>
<dbReference type="GO" id="GO:0005524">
    <property type="term" value="F:ATP binding"/>
    <property type="evidence" value="ECO:0007669"/>
    <property type="project" value="UniProtKB-KW"/>
</dbReference>
<dbReference type="InterPro" id="IPR003594">
    <property type="entry name" value="HATPase_dom"/>
</dbReference>
<sequence>MRELSLNVMDIVQNSISAGADLITLSVRESRREDSLVISIRDNGRGMTEEQVRRVTDPFYTTRTTRKVGLGVPLFKMEAEMTGGGFSIESTPGKGTDVTARFVPSHVDMIPLGDINATVKLLITCNPRIDFVFIRTTDSGEFTLDTRELRQVLGEDVPLSDPEVVEWIDGFLREQTDALGETKAAAE</sequence>
<dbReference type="CDD" id="cd00075">
    <property type="entry name" value="HATPase"/>
    <property type="match status" value="1"/>
</dbReference>
<proteinExistence type="predicted"/>
<keyword evidence="3" id="KW-0418">Kinase</keyword>
<name>A0A9D1DSM1_9FIRM</name>
<dbReference type="InterPro" id="IPR005467">
    <property type="entry name" value="His_kinase_dom"/>
</dbReference>
<dbReference type="EMBL" id="DVHF01000141">
    <property type="protein sequence ID" value="HIR58171.1"/>
    <property type="molecule type" value="Genomic_DNA"/>
</dbReference>
<dbReference type="SUPFAM" id="SSF55874">
    <property type="entry name" value="ATPase domain of HSP90 chaperone/DNA topoisomerase II/histidine kinase"/>
    <property type="match status" value="1"/>
</dbReference>
<comment type="caution">
    <text evidence="6">The sequence shown here is derived from an EMBL/GenBank/DDBJ whole genome shotgun (WGS) entry which is preliminary data.</text>
</comment>
<dbReference type="Pfam" id="PF02518">
    <property type="entry name" value="HATPase_c"/>
    <property type="match status" value="1"/>
</dbReference>
<accession>A0A9D1DSM1</accession>
<dbReference type="Proteomes" id="UP000886785">
    <property type="component" value="Unassembled WGS sequence"/>
</dbReference>
<evidence type="ECO:0000256" key="1">
    <source>
        <dbReference type="ARBA" id="ARBA00000085"/>
    </source>
</evidence>
<dbReference type="SMART" id="SM00387">
    <property type="entry name" value="HATPase_c"/>
    <property type="match status" value="1"/>
</dbReference>
<dbReference type="PROSITE" id="PS50109">
    <property type="entry name" value="HIS_KIN"/>
    <property type="match status" value="1"/>
</dbReference>
<gene>
    <name evidence="6" type="ORF">IAA54_10950</name>
</gene>
<dbReference type="AlphaFoldDB" id="A0A9D1DSM1"/>
<evidence type="ECO:0000313" key="6">
    <source>
        <dbReference type="EMBL" id="HIR58171.1"/>
    </source>
</evidence>
<reference evidence="6" key="1">
    <citation type="submission" date="2020-10" db="EMBL/GenBank/DDBJ databases">
        <authorList>
            <person name="Gilroy R."/>
        </authorList>
    </citation>
    <scope>NUCLEOTIDE SEQUENCE</scope>
    <source>
        <strain evidence="6">ChiSjej1B19-7085</strain>
    </source>
</reference>
<keyword evidence="6" id="KW-0067">ATP-binding</keyword>
<reference evidence="6" key="2">
    <citation type="journal article" date="2021" name="PeerJ">
        <title>Extensive microbial diversity within the chicken gut microbiome revealed by metagenomics and culture.</title>
        <authorList>
            <person name="Gilroy R."/>
            <person name="Ravi A."/>
            <person name="Getino M."/>
            <person name="Pursley I."/>
            <person name="Horton D.L."/>
            <person name="Alikhan N.F."/>
            <person name="Baker D."/>
            <person name="Gharbi K."/>
            <person name="Hall N."/>
            <person name="Watson M."/>
            <person name="Adriaenssens E.M."/>
            <person name="Foster-Nyarko E."/>
            <person name="Jarju S."/>
            <person name="Secka A."/>
            <person name="Antonio M."/>
            <person name="Oren A."/>
            <person name="Chaudhuri R.R."/>
            <person name="La Ragione R."/>
            <person name="Hildebrand F."/>
            <person name="Pallen M.J."/>
        </authorList>
    </citation>
    <scope>NUCLEOTIDE SEQUENCE</scope>
    <source>
        <strain evidence="6">ChiSjej1B19-7085</strain>
    </source>
</reference>
<dbReference type="PANTHER" id="PTHR43065">
    <property type="entry name" value="SENSOR HISTIDINE KINASE"/>
    <property type="match status" value="1"/>
</dbReference>
<dbReference type="InterPro" id="IPR036890">
    <property type="entry name" value="HATPase_C_sf"/>
</dbReference>
<dbReference type="PRINTS" id="PR00344">
    <property type="entry name" value="BCTRLSENSOR"/>
</dbReference>
<keyword evidence="3" id="KW-0808">Transferase</keyword>
<dbReference type="InterPro" id="IPR004358">
    <property type="entry name" value="Sig_transdc_His_kin-like_C"/>
</dbReference>
<dbReference type="GO" id="GO:0000160">
    <property type="term" value="P:phosphorelay signal transduction system"/>
    <property type="evidence" value="ECO:0007669"/>
    <property type="project" value="UniProtKB-KW"/>
</dbReference>